<organism evidence="1">
    <name type="scientific">viral metagenome</name>
    <dbReference type="NCBI Taxonomy" id="1070528"/>
    <lineage>
        <taxon>unclassified sequences</taxon>
        <taxon>metagenomes</taxon>
        <taxon>organismal metagenomes</taxon>
    </lineage>
</organism>
<evidence type="ECO:0000313" key="1">
    <source>
        <dbReference type="EMBL" id="QHS92619.1"/>
    </source>
</evidence>
<name>A0A6C0BM13_9ZZZZ</name>
<dbReference type="AlphaFoldDB" id="A0A6C0BM13"/>
<accession>A0A6C0BM13</accession>
<proteinExistence type="predicted"/>
<sequence length="114" mass="13516">MDPVNLIAIMKLSLWIIPVTMTQTITTKVKIQLKKNIHEIRPIPHDPIKLPEILELVPYYYQNQLYWLEQHTYYLFTYQTDHSGSCDPVGQLKTNTHQINWFYTYDLPVSPTSH</sequence>
<dbReference type="EMBL" id="MN739183">
    <property type="protein sequence ID" value="QHS92619.1"/>
    <property type="molecule type" value="Genomic_DNA"/>
</dbReference>
<reference evidence="1" key="1">
    <citation type="journal article" date="2020" name="Nature">
        <title>Giant virus diversity and host interactions through global metagenomics.</title>
        <authorList>
            <person name="Schulz F."/>
            <person name="Roux S."/>
            <person name="Paez-Espino D."/>
            <person name="Jungbluth S."/>
            <person name="Walsh D.A."/>
            <person name="Denef V.J."/>
            <person name="McMahon K.D."/>
            <person name="Konstantinidis K.T."/>
            <person name="Eloe-Fadrosh E.A."/>
            <person name="Kyrpides N.C."/>
            <person name="Woyke T."/>
        </authorList>
    </citation>
    <scope>NUCLEOTIDE SEQUENCE</scope>
    <source>
        <strain evidence="1">GVMAG-M-3300014204-73</strain>
    </source>
</reference>
<protein>
    <submittedName>
        <fullName evidence="1">Uncharacterized protein</fullName>
    </submittedName>
</protein>